<dbReference type="InterPro" id="IPR015915">
    <property type="entry name" value="Kelch-typ_b-propeller"/>
</dbReference>
<dbReference type="Proteomes" id="UP000028999">
    <property type="component" value="Unassembled WGS sequence"/>
</dbReference>
<evidence type="ECO:0000256" key="3">
    <source>
        <dbReference type="ARBA" id="ARBA00022737"/>
    </source>
</evidence>
<dbReference type="OrthoDB" id="10250130at2759"/>
<dbReference type="Proteomes" id="UP001295469">
    <property type="component" value="Chromosome A04"/>
</dbReference>
<dbReference type="GO" id="GO:0030234">
    <property type="term" value="F:enzyme regulator activity"/>
    <property type="evidence" value="ECO:0000318"/>
    <property type="project" value="GO_Central"/>
</dbReference>
<dbReference type="InterPro" id="IPR011043">
    <property type="entry name" value="Gal_Oxase/kelch_b-propeller"/>
</dbReference>
<dbReference type="AlphaFoldDB" id="A0A078G2B4"/>
<organism evidence="7 8">
    <name type="scientific">Brassica napus</name>
    <name type="common">Rape</name>
    <dbReference type="NCBI Taxonomy" id="3708"/>
    <lineage>
        <taxon>Eukaryota</taxon>
        <taxon>Viridiplantae</taxon>
        <taxon>Streptophyta</taxon>
        <taxon>Embryophyta</taxon>
        <taxon>Tracheophyta</taxon>
        <taxon>Spermatophyta</taxon>
        <taxon>Magnoliopsida</taxon>
        <taxon>eudicotyledons</taxon>
        <taxon>Gunneridae</taxon>
        <taxon>Pentapetalae</taxon>
        <taxon>rosids</taxon>
        <taxon>malvids</taxon>
        <taxon>Brassicales</taxon>
        <taxon>Brassicaceae</taxon>
        <taxon>Brassiceae</taxon>
        <taxon>Brassica</taxon>
    </lineage>
</organism>
<dbReference type="GO" id="GO:0016829">
    <property type="term" value="F:lyase activity"/>
    <property type="evidence" value="ECO:0007669"/>
    <property type="project" value="UniProtKB-KW"/>
</dbReference>
<keyword evidence="2" id="KW-0880">Kelch repeat</keyword>
<sequence>MNIAGIVPTLQEAIAPTFHGEWIKVEQKGKGPGPRSSHAIAVVGDKLYSFGGELTSNVPVDKDLYVFDLNTHTWSVAPATGDIPTLSCLGVAMVAVGSTLYVFGGRDASRKYNGFYSYDTVKNEWKLVTGVEEGPEARSFHSMASDAENVYLFGGVSKTVRLKTLNAFNVSDEKWVQLPTPGDSCKERGGAGLVVVQGKVWVFYGFYGDECDDVHCFDVDRNVWTKVETTGEKPSPRSVFAIAAVGKHVIVVGGEIEMDPQAHVGPGKLCGKGFVLDTETLEWKKLEDGGGEAPTEPRGWCASTAATINGKKGMLMFGGKAQTNNRFDDLYFYSVKELNPLINVRVGLGLF</sequence>
<dbReference type="STRING" id="3708.A0A078G2B4"/>
<evidence type="ECO:0000256" key="5">
    <source>
        <dbReference type="ARBA" id="ARBA00023239"/>
    </source>
</evidence>
<evidence type="ECO:0000256" key="2">
    <source>
        <dbReference type="ARBA" id="ARBA00022441"/>
    </source>
</evidence>
<protein>
    <submittedName>
        <fullName evidence="6">(rape) hypothetical protein</fullName>
    </submittedName>
    <submittedName>
        <fullName evidence="7">BnaA04g18820D protein</fullName>
    </submittedName>
</protein>
<proteinExistence type="predicted"/>
<keyword evidence="8" id="KW-1185">Reference proteome</keyword>
<dbReference type="EMBL" id="HG994358">
    <property type="protein sequence ID" value="CAF2288087.1"/>
    <property type="molecule type" value="Genomic_DNA"/>
</dbReference>
<keyword evidence="5" id="KW-0456">Lyase</keyword>
<dbReference type="PaxDb" id="3708-A0A078G2B4"/>
<name>A0A078G2B4_BRANA</name>
<dbReference type="PANTHER" id="PTHR47435:SF5">
    <property type="entry name" value="NITRILE-SPECIFIER PROTEIN 1-RELATED"/>
    <property type="match status" value="1"/>
</dbReference>
<reference evidence="7" key="2">
    <citation type="submission" date="2014-06" db="EMBL/GenBank/DDBJ databases">
        <authorList>
            <person name="Genoscope - CEA"/>
        </authorList>
    </citation>
    <scope>NUCLEOTIDE SEQUENCE</scope>
</reference>
<dbReference type="KEGG" id="bna:106447085"/>
<evidence type="ECO:0000256" key="4">
    <source>
        <dbReference type="ARBA" id="ARBA00023004"/>
    </source>
</evidence>
<dbReference type="GO" id="GO:0005634">
    <property type="term" value="C:nucleus"/>
    <property type="evidence" value="ECO:0000318"/>
    <property type="project" value="GO_Central"/>
</dbReference>
<evidence type="ECO:0000313" key="8">
    <source>
        <dbReference type="Proteomes" id="UP000028999"/>
    </source>
</evidence>
<keyword evidence="4" id="KW-0408">Iron</keyword>
<comment type="cofactor">
    <cofactor evidence="1">
        <name>Fe(2+)</name>
        <dbReference type="ChEBI" id="CHEBI:29033"/>
    </cofactor>
</comment>
<reference evidence="6" key="3">
    <citation type="submission" date="2021-01" db="EMBL/GenBank/DDBJ databases">
        <authorList>
            <consortium name="Genoscope - CEA"/>
            <person name="William W."/>
        </authorList>
    </citation>
    <scope>NUCLEOTIDE SEQUENCE</scope>
</reference>
<evidence type="ECO:0000256" key="1">
    <source>
        <dbReference type="ARBA" id="ARBA00001954"/>
    </source>
</evidence>
<dbReference type="SUPFAM" id="SSF50965">
    <property type="entry name" value="Galactose oxidase, central domain"/>
    <property type="match status" value="1"/>
</dbReference>
<evidence type="ECO:0000313" key="6">
    <source>
        <dbReference type="EMBL" id="CAF2288087.1"/>
    </source>
</evidence>
<dbReference type="Gene3D" id="2.120.10.80">
    <property type="entry name" value="Kelch-type beta propeller"/>
    <property type="match status" value="2"/>
</dbReference>
<dbReference type="Gramene" id="CDY19142">
    <property type="protein sequence ID" value="CDY19142"/>
    <property type="gene ID" value="GSBRNA2T00006426001"/>
</dbReference>
<reference evidence="7 8" key="1">
    <citation type="journal article" date="2014" name="Science">
        <title>Plant genetics. Early allopolyploid evolution in the post-Neolithic Brassica napus oilseed genome.</title>
        <authorList>
            <person name="Chalhoub B."/>
            <person name="Denoeud F."/>
            <person name="Liu S."/>
            <person name="Parkin I.A."/>
            <person name="Tang H."/>
            <person name="Wang X."/>
            <person name="Chiquet J."/>
            <person name="Belcram H."/>
            <person name="Tong C."/>
            <person name="Samans B."/>
            <person name="Correa M."/>
            <person name="Da Silva C."/>
            <person name="Just J."/>
            <person name="Falentin C."/>
            <person name="Koh C.S."/>
            <person name="Le Clainche I."/>
            <person name="Bernard M."/>
            <person name="Bento P."/>
            <person name="Noel B."/>
            <person name="Labadie K."/>
            <person name="Alberti A."/>
            <person name="Charles M."/>
            <person name="Arnaud D."/>
            <person name="Guo H."/>
            <person name="Daviaud C."/>
            <person name="Alamery S."/>
            <person name="Jabbari K."/>
            <person name="Zhao M."/>
            <person name="Edger P.P."/>
            <person name="Chelaifa H."/>
            <person name="Tack D."/>
            <person name="Lassalle G."/>
            <person name="Mestiri I."/>
            <person name="Schnel N."/>
            <person name="Le Paslier M.C."/>
            <person name="Fan G."/>
            <person name="Renault V."/>
            <person name="Bayer P.E."/>
            <person name="Golicz A.A."/>
            <person name="Manoli S."/>
            <person name="Lee T.H."/>
            <person name="Thi V.H."/>
            <person name="Chalabi S."/>
            <person name="Hu Q."/>
            <person name="Fan C."/>
            <person name="Tollenaere R."/>
            <person name="Lu Y."/>
            <person name="Battail C."/>
            <person name="Shen J."/>
            <person name="Sidebottom C.H."/>
            <person name="Wang X."/>
            <person name="Canaguier A."/>
            <person name="Chauveau A."/>
            <person name="Berard A."/>
            <person name="Deniot G."/>
            <person name="Guan M."/>
            <person name="Liu Z."/>
            <person name="Sun F."/>
            <person name="Lim Y.P."/>
            <person name="Lyons E."/>
            <person name="Town C.D."/>
            <person name="Bancroft I."/>
            <person name="Wang X."/>
            <person name="Meng J."/>
            <person name="Ma J."/>
            <person name="Pires J.C."/>
            <person name="King G.J."/>
            <person name="Brunel D."/>
            <person name="Delourme R."/>
            <person name="Renard M."/>
            <person name="Aury J.M."/>
            <person name="Adams K.L."/>
            <person name="Batley J."/>
            <person name="Snowdon R.J."/>
            <person name="Tost J."/>
            <person name="Edwards D."/>
            <person name="Zhou Y."/>
            <person name="Hua W."/>
            <person name="Sharpe A.G."/>
            <person name="Paterson A.H."/>
            <person name="Guan C."/>
            <person name="Wincker P."/>
        </authorList>
    </citation>
    <scope>NUCLEOTIDE SEQUENCE [LARGE SCALE GENOMIC DNA]</scope>
    <source>
        <strain evidence="8">cv. Darmor-bzh</strain>
    </source>
</reference>
<evidence type="ECO:0000313" key="7">
    <source>
        <dbReference type="EMBL" id="CDY19142.1"/>
    </source>
</evidence>
<keyword evidence="3" id="KW-0677">Repeat</keyword>
<dbReference type="GO" id="GO:0080028">
    <property type="term" value="P:nitrile biosynthetic process"/>
    <property type="evidence" value="ECO:0000318"/>
    <property type="project" value="GO_Central"/>
</dbReference>
<dbReference type="EMBL" id="LK032092">
    <property type="protein sequence ID" value="CDY19142.1"/>
    <property type="molecule type" value="Genomic_DNA"/>
</dbReference>
<accession>A0A078G2B4</accession>
<gene>
    <name evidence="7" type="primary">BnaA04g18820D</name>
    <name evidence="6" type="ORF">DARMORV10_A04P24960.1</name>
    <name evidence="7" type="ORF">GSBRNA2T00006426001</name>
</gene>
<dbReference type="Pfam" id="PF24681">
    <property type="entry name" value="Kelch_KLHDC2_KLHL20_DRC7"/>
    <property type="match status" value="1"/>
</dbReference>
<dbReference type="PANTHER" id="PTHR47435">
    <property type="entry name" value="KELCH REPEAT PROTEIN (AFU_ORTHOLOGUE AFUA_5G12780)"/>
    <property type="match status" value="1"/>
</dbReference>
<dbReference type="GO" id="GO:0019760">
    <property type="term" value="P:glucosinolate metabolic process"/>
    <property type="evidence" value="ECO:0007669"/>
    <property type="project" value="UniProtKB-ARBA"/>
</dbReference>